<feature type="transmembrane region" description="Helical" evidence="1">
    <location>
        <begin position="36"/>
        <end position="56"/>
    </location>
</feature>
<dbReference type="InterPro" id="IPR009589">
    <property type="entry name" value="PH_YyaB-like"/>
</dbReference>
<evidence type="ECO:0000256" key="1">
    <source>
        <dbReference type="SAM" id="Phobius"/>
    </source>
</evidence>
<evidence type="ECO:0000259" key="2">
    <source>
        <dbReference type="Pfam" id="PF06713"/>
    </source>
</evidence>
<keyword evidence="1" id="KW-1133">Transmembrane helix</keyword>
<proteinExistence type="predicted"/>
<organism evidence="3 4">
    <name type="scientific">Algibacter agarivorans</name>
    <dbReference type="NCBI Taxonomy" id="1109741"/>
    <lineage>
        <taxon>Bacteria</taxon>
        <taxon>Pseudomonadati</taxon>
        <taxon>Bacteroidota</taxon>
        <taxon>Flavobacteriia</taxon>
        <taxon>Flavobacteriales</taxon>
        <taxon>Flavobacteriaceae</taxon>
        <taxon>Algibacter</taxon>
    </lineage>
</organism>
<dbReference type="RefSeq" id="WP_345189705.1">
    <property type="nucleotide sequence ID" value="NZ_BAABJJ010000002.1"/>
</dbReference>
<keyword evidence="1" id="KW-0812">Transmembrane</keyword>
<comment type="caution">
    <text evidence="3">The sequence shown here is derived from an EMBL/GenBank/DDBJ whole genome shotgun (WGS) entry which is preliminary data.</text>
</comment>
<evidence type="ECO:0000313" key="4">
    <source>
        <dbReference type="Proteomes" id="UP001501302"/>
    </source>
</evidence>
<feature type="domain" description="Uncharacterized protein YyaB-like PH" evidence="2">
    <location>
        <begin position="59"/>
        <end position="133"/>
    </location>
</feature>
<keyword evidence="4" id="KW-1185">Reference proteome</keyword>
<reference evidence="4" key="1">
    <citation type="journal article" date="2019" name="Int. J. Syst. Evol. Microbiol.">
        <title>The Global Catalogue of Microorganisms (GCM) 10K type strain sequencing project: providing services to taxonomists for standard genome sequencing and annotation.</title>
        <authorList>
            <consortium name="The Broad Institute Genomics Platform"/>
            <consortium name="The Broad Institute Genome Sequencing Center for Infectious Disease"/>
            <person name="Wu L."/>
            <person name="Ma J."/>
        </authorList>
    </citation>
    <scope>NUCLEOTIDE SEQUENCE [LARGE SCALE GENOMIC DNA]</scope>
    <source>
        <strain evidence="4">JCM 18285</strain>
    </source>
</reference>
<gene>
    <name evidence="3" type="ORF">GCM10023314_02580</name>
</gene>
<sequence>MKVYKSKISYGLLFAVFFLFVIITYFQVVNNSSFKSLLIISIIHVSTFLFLLYIFYNIDYTIEGKTLKIRCGFLFKKNIEIEKITAISKTNSLLSLPVASITDRIELNYGKSSSIIISPKNKMAFIEDLIKLNPNINNQIK</sequence>
<dbReference type="Proteomes" id="UP001501302">
    <property type="component" value="Unassembled WGS sequence"/>
</dbReference>
<evidence type="ECO:0000313" key="3">
    <source>
        <dbReference type="EMBL" id="GAA4933590.1"/>
    </source>
</evidence>
<dbReference type="Pfam" id="PF06713">
    <property type="entry name" value="bPH_4"/>
    <property type="match status" value="1"/>
</dbReference>
<keyword evidence="1" id="KW-0472">Membrane</keyword>
<accession>A0ABP9G9K3</accession>
<feature type="transmembrane region" description="Helical" evidence="1">
    <location>
        <begin position="12"/>
        <end position="30"/>
    </location>
</feature>
<protein>
    <recommendedName>
        <fullName evidence="2">Uncharacterized protein YyaB-like PH domain-containing protein</fullName>
    </recommendedName>
</protein>
<dbReference type="EMBL" id="BAABJJ010000002">
    <property type="protein sequence ID" value="GAA4933590.1"/>
    <property type="molecule type" value="Genomic_DNA"/>
</dbReference>
<name>A0ABP9G9K3_9FLAO</name>